<name>A0ABX1BL71_9ACTN</name>
<protein>
    <recommendedName>
        <fullName evidence="3">DUF3558 domain-containing protein</fullName>
    </recommendedName>
</protein>
<gene>
    <name evidence="1" type="ORF">HCN51_55165</name>
</gene>
<accession>A0ABX1BL71</accession>
<dbReference type="RefSeq" id="WP_168021785.1">
    <property type="nucleotide sequence ID" value="NZ_JAATEP010000093.1"/>
</dbReference>
<dbReference type="EMBL" id="JAATEP010000093">
    <property type="protein sequence ID" value="NJP98470.1"/>
    <property type="molecule type" value="Genomic_DNA"/>
</dbReference>
<reference evidence="1 2" key="1">
    <citation type="submission" date="2020-03" db="EMBL/GenBank/DDBJ databases">
        <title>WGS of actinomycetes isolated from Thailand.</title>
        <authorList>
            <person name="Thawai C."/>
        </authorList>
    </citation>
    <scope>NUCLEOTIDE SEQUENCE [LARGE SCALE GENOMIC DNA]</scope>
    <source>
        <strain evidence="1 2">FMUSA5-5</strain>
    </source>
</reference>
<keyword evidence="2" id="KW-1185">Reference proteome</keyword>
<dbReference type="Proteomes" id="UP000696294">
    <property type="component" value="Unassembled WGS sequence"/>
</dbReference>
<sequence length="411" mass="43527">MGIVVAAVVLLVVQSCWGPWVAPLPVSADAVMSAEEIAERLRGHLDEDSMADGQPPAASLDGPLMSLCGQGDSLREGPSPQGVPAYSAQLKVVELPVSLSVRFWLAPPAQANGLLETVREAAEGCVHDFTDATIGDYARDGWRGTLMAIAGPHNSDNSDWAVDGVVVAARGSLLAEVSWYWPTGYGEGPDADGVRQGVAAVASVLATVGGDPDGPSPGVTGRTATLAAELPPPSAYGKGVRLWDGVGDPDLTCAIALNRSHLPSAVPVVARTLTGRVTVREEVAVLPDEETAERTRRRLLVIPEDKLKSYDGNIFVTPCNKQEDDQYLRVPYTVEPFTRGPWNGELASLAVRRSDLPLHPTYHDSVAHVTVAVRHGTVVVLLTWQGPAGRDLAGAVREGREAVSRTLDRLS</sequence>
<comment type="caution">
    <text evidence="1">The sequence shown here is derived from an EMBL/GenBank/DDBJ whole genome shotgun (WGS) entry which is preliminary data.</text>
</comment>
<evidence type="ECO:0008006" key="3">
    <source>
        <dbReference type="Google" id="ProtNLM"/>
    </source>
</evidence>
<organism evidence="1 2">
    <name type="scientific">Nonomuraea composti</name>
    <dbReference type="NCBI Taxonomy" id="2720023"/>
    <lineage>
        <taxon>Bacteria</taxon>
        <taxon>Bacillati</taxon>
        <taxon>Actinomycetota</taxon>
        <taxon>Actinomycetes</taxon>
        <taxon>Streptosporangiales</taxon>
        <taxon>Streptosporangiaceae</taxon>
        <taxon>Nonomuraea</taxon>
    </lineage>
</organism>
<evidence type="ECO:0000313" key="2">
    <source>
        <dbReference type="Proteomes" id="UP000696294"/>
    </source>
</evidence>
<proteinExistence type="predicted"/>
<evidence type="ECO:0000313" key="1">
    <source>
        <dbReference type="EMBL" id="NJP98470.1"/>
    </source>
</evidence>